<accession>A0A4Y1RMH4</accession>
<feature type="non-terminal residue" evidence="1">
    <location>
        <position position="110"/>
    </location>
</feature>
<organism evidence="1">
    <name type="scientific">Prunus dulcis</name>
    <name type="common">Almond</name>
    <name type="synonym">Amygdalus dulcis</name>
    <dbReference type="NCBI Taxonomy" id="3755"/>
    <lineage>
        <taxon>Eukaryota</taxon>
        <taxon>Viridiplantae</taxon>
        <taxon>Streptophyta</taxon>
        <taxon>Embryophyta</taxon>
        <taxon>Tracheophyta</taxon>
        <taxon>Spermatophyta</taxon>
        <taxon>Magnoliopsida</taxon>
        <taxon>eudicotyledons</taxon>
        <taxon>Gunneridae</taxon>
        <taxon>Pentapetalae</taxon>
        <taxon>rosids</taxon>
        <taxon>fabids</taxon>
        <taxon>Rosales</taxon>
        <taxon>Rosaceae</taxon>
        <taxon>Amygdaloideae</taxon>
        <taxon>Amygdaleae</taxon>
        <taxon>Prunus</taxon>
    </lineage>
</organism>
<proteinExistence type="predicted"/>
<dbReference type="AlphaFoldDB" id="A0A4Y1RMH4"/>
<dbReference type="EMBL" id="AP019302">
    <property type="protein sequence ID" value="BBH05265.1"/>
    <property type="molecule type" value="Genomic_DNA"/>
</dbReference>
<name>A0A4Y1RMH4_PRUDU</name>
<evidence type="ECO:0000313" key="1">
    <source>
        <dbReference type="EMBL" id="BBH05265.1"/>
    </source>
</evidence>
<protein>
    <submittedName>
        <fullName evidence="1">Uncharacterized protein</fullName>
    </submittedName>
</protein>
<gene>
    <name evidence="1" type="ORF">Prudu_016606</name>
</gene>
<sequence length="110" mass="12622">MQRFISRNRCSDCTYSVDRTLSWSSSVGIFTVVAPGSVQVVYKARTVNFPRETLPKFWYRVSVLVNRPGIGMLSEQRRGPLRFPENSRTGPAIITYFNYKLTLSKPRLSI</sequence>
<reference evidence="1" key="1">
    <citation type="journal article" date="2019" name="Science">
        <title>Mutation of a bHLH transcription factor allowed almond domestication.</title>
        <authorList>
            <person name="Sanchez-Perez R."/>
            <person name="Pavan S."/>
            <person name="Mazzeo R."/>
            <person name="Moldovan C."/>
            <person name="Aiese Cigliano R."/>
            <person name="Del Cueto J."/>
            <person name="Ricciardi F."/>
            <person name="Lotti C."/>
            <person name="Ricciardi L."/>
            <person name="Dicenta F."/>
            <person name="Lopez-Marques R.L."/>
            <person name="Lindberg Moller B."/>
        </authorList>
    </citation>
    <scope>NUCLEOTIDE SEQUENCE</scope>
</reference>